<evidence type="ECO:0000313" key="2">
    <source>
        <dbReference type="Proteomes" id="UP000464178"/>
    </source>
</evidence>
<dbReference type="Proteomes" id="UP000464178">
    <property type="component" value="Chromosome"/>
</dbReference>
<gene>
    <name evidence="1" type="ORF">SOIL9_50760</name>
</gene>
<dbReference type="AlphaFoldDB" id="A0A6P2CU10"/>
<dbReference type="KEGG" id="gms:SOIL9_50760"/>
<sequence length="113" mass="12448">MADEAPDAKPEETPEGAAVFPEIPAELGVHPLLLAAIHAYVFLEGSEAAVLNAAVAEEAMNYIVSYLQRLDGNDLRRAREDMATLVGFAKTEKWPKQHVRFLQEFLKENGIGQ</sequence>
<dbReference type="RefSeq" id="WP_162667471.1">
    <property type="nucleotide sequence ID" value="NZ_LR593886.1"/>
</dbReference>
<evidence type="ECO:0000313" key="1">
    <source>
        <dbReference type="EMBL" id="VTR92638.1"/>
    </source>
</evidence>
<protein>
    <submittedName>
        <fullName evidence="1">Uncharacterized protein</fullName>
    </submittedName>
</protein>
<keyword evidence="2" id="KW-1185">Reference proteome</keyword>
<reference evidence="1 2" key="1">
    <citation type="submission" date="2019-05" db="EMBL/GenBank/DDBJ databases">
        <authorList>
            <consortium name="Science for Life Laboratories"/>
        </authorList>
    </citation>
    <scope>NUCLEOTIDE SEQUENCE [LARGE SCALE GENOMIC DNA]</scope>
    <source>
        <strain evidence="1">Soil9</strain>
    </source>
</reference>
<proteinExistence type="predicted"/>
<organism evidence="1 2">
    <name type="scientific">Gemmata massiliana</name>
    <dbReference type="NCBI Taxonomy" id="1210884"/>
    <lineage>
        <taxon>Bacteria</taxon>
        <taxon>Pseudomonadati</taxon>
        <taxon>Planctomycetota</taxon>
        <taxon>Planctomycetia</taxon>
        <taxon>Gemmatales</taxon>
        <taxon>Gemmataceae</taxon>
        <taxon>Gemmata</taxon>
    </lineage>
</organism>
<name>A0A6P2CU10_9BACT</name>
<accession>A0A6P2CU10</accession>
<dbReference type="EMBL" id="LR593886">
    <property type="protein sequence ID" value="VTR92638.1"/>
    <property type="molecule type" value="Genomic_DNA"/>
</dbReference>